<feature type="non-terminal residue" evidence="1">
    <location>
        <position position="1"/>
    </location>
</feature>
<proteinExistence type="predicted"/>
<accession>A0A4R4P3J5</accession>
<gene>
    <name evidence="1" type="ORF">E1284_10770</name>
</gene>
<dbReference type="AlphaFoldDB" id="A0A4R4P3J5"/>
<dbReference type="EMBL" id="SMJW01000041">
    <property type="protein sequence ID" value="TDC16931.1"/>
    <property type="molecule type" value="Genomic_DNA"/>
</dbReference>
<name>A0A4R4P3J5_9ACTN</name>
<dbReference type="Proteomes" id="UP000295431">
    <property type="component" value="Unassembled WGS sequence"/>
</dbReference>
<protein>
    <submittedName>
        <fullName evidence="1">CHAP domain-containing protein</fullName>
    </submittedName>
</protein>
<evidence type="ECO:0000313" key="2">
    <source>
        <dbReference type="Proteomes" id="UP000295431"/>
    </source>
</evidence>
<reference evidence="1 2" key="1">
    <citation type="submission" date="2019-03" db="EMBL/GenBank/DDBJ databases">
        <title>Draft genome sequences of novel Actinobacteria.</title>
        <authorList>
            <person name="Sahin N."/>
            <person name="Ay H."/>
            <person name="Saygin H."/>
        </authorList>
    </citation>
    <scope>NUCLEOTIDE SEQUENCE [LARGE SCALE GENOMIC DNA]</scope>
    <source>
        <strain evidence="1 2">DSM 45347</strain>
    </source>
</reference>
<comment type="caution">
    <text evidence="1">The sequence shown here is derived from an EMBL/GenBank/DDBJ whole genome shotgun (WGS) entry which is preliminary data.</text>
</comment>
<sequence length="70" mass="7668">VTPADLDAAEAGTTLMPAISLAAAHAAEDREFWGRIAHLEEDRELDFWNTLHAELTDSEPAQYASTPGFR</sequence>
<organism evidence="1 2">
    <name type="scientific">Actinomadura bangladeshensis</name>
    <dbReference type="NCBI Taxonomy" id="453573"/>
    <lineage>
        <taxon>Bacteria</taxon>
        <taxon>Bacillati</taxon>
        <taxon>Actinomycetota</taxon>
        <taxon>Actinomycetes</taxon>
        <taxon>Streptosporangiales</taxon>
        <taxon>Thermomonosporaceae</taxon>
        <taxon>Actinomadura</taxon>
    </lineage>
</organism>
<evidence type="ECO:0000313" key="1">
    <source>
        <dbReference type="EMBL" id="TDC16931.1"/>
    </source>
</evidence>
<keyword evidence="2" id="KW-1185">Reference proteome</keyword>